<dbReference type="Pfam" id="PF03479">
    <property type="entry name" value="PCC"/>
    <property type="match status" value="1"/>
</dbReference>
<dbReference type="Gene3D" id="3.30.1330.80">
    <property type="entry name" value="Hypothetical protein, similar to alpha- acetolactate decarboxylase, domain 2"/>
    <property type="match status" value="2"/>
</dbReference>
<dbReference type="Proteomes" id="UP000306441">
    <property type="component" value="Unassembled WGS sequence"/>
</dbReference>
<evidence type="ECO:0000259" key="1">
    <source>
        <dbReference type="PROSITE" id="PS51742"/>
    </source>
</evidence>
<name>A0ABY2Q3T2_9HYPH</name>
<gene>
    <name evidence="2" type="ORF">E6C48_20380</name>
</gene>
<sequence>MTARPPIAHPGPVAQRRHALAWARAVPLDFTLARGEAVETGLAKTVAAAGCDSACVGIDGGRFDPFRYVLPAASPDSEHAAWYSATIAPEGGVTVERATAIVGRRDGAGFVHCHGLWQDERGSPALGHMLPSESLPAEAVRVRGVGLRGAVFESRHDPETNFRLFAAGPAQGGEAGGRSALAVTLRPNQDISLALEAICRDGGIRRATILGIGSLNGARFESGPVMESYASEFFVTEGRLEETPAGPVVRLDIAIVDMRGAIFHGRLVRGENPICVTAELVVVPE</sequence>
<comment type="caution">
    <text evidence="2">The sequence shown here is derived from an EMBL/GenBank/DDBJ whole genome shotgun (WGS) entry which is preliminary data.</text>
</comment>
<proteinExistence type="predicted"/>
<protein>
    <submittedName>
        <fullName evidence="2">DNA-binding protein</fullName>
    </submittedName>
</protein>
<accession>A0ABY2Q3T2</accession>
<organism evidence="2 3">
    <name type="scientific">Ollibium composti</name>
    <dbReference type="NCBI Taxonomy" id="2675109"/>
    <lineage>
        <taxon>Bacteria</taxon>
        <taxon>Pseudomonadati</taxon>
        <taxon>Pseudomonadota</taxon>
        <taxon>Alphaproteobacteria</taxon>
        <taxon>Hyphomicrobiales</taxon>
        <taxon>Phyllobacteriaceae</taxon>
        <taxon>Ollibium</taxon>
    </lineage>
</organism>
<keyword evidence="2" id="KW-0238">DNA-binding</keyword>
<dbReference type="PROSITE" id="PS51742">
    <property type="entry name" value="PPC"/>
    <property type="match status" value="1"/>
</dbReference>
<reference evidence="2 3" key="1">
    <citation type="submission" date="2019-04" db="EMBL/GenBank/DDBJ databases">
        <title>Mesorhizobium composti sp. nov., isolated from compost.</title>
        <authorList>
            <person name="Lin S.-Y."/>
            <person name="Hameed A."/>
            <person name="Hsieh Y.-T."/>
            <person name="Young C.-C."/>
        </authorList>
    </citation>
    <scope>NUCLEOTIDE SEQUENCE [LARGE SCALE GENOMIC DNA]</scope>
    <source>
        <strain evidence="2 3">CC-YTH430</strain>
    </source>
</reference>
<feature type="domain" description="PPC" evidence="1">
    <location>
        <begin position="174"/>
        <end position="285"/>
    </location>
</feature>
<dbReference type="InterPro" id="IPR005175">
    <property type="entry name" value="PPC_dom"/>
</dbReference>
<dbReference type="EMBL" id="SSNY01000015">
    <property type="protein sequence ID" value="THF54831.1"/>
    <property type="molecule type" value="Genomic_DNA"/>
</dbReference>
<keyword evidence="3" id="KW-1185">Reference proteome</keyword>
<dbReference type="SUPFAM" id="SSF117856">
    <property type="entry name" value="AF0104/ALDC/Ptd012-like"/>
    <property type="match status" value="2"/>
</dbReference>
<evidence type="ECO:0000313" key="2">
    <source>
        <dbReference type="EMBL" id="THF54831.1"/>
    </source>
</evidence>
<evidence type="ECO:0000313" key="3">
    <source>
        <dbReference type="Proteomes" id="UP000306441"/>
    </source>
</evidence>
<dbReference type="RefSeq" id="WP_136360025.1">
    <property type="nucleotide sequence ID" value="NZ_SSNY01000015.1"/>
</dbReference>
<dbReference type="GO" id="GO:0003677">
    <property type="term" value="F:DNA binding"/>
    <property type="evidence" value="ECO:0007669"/>
    <property type="project" value="UniProtKB-KW"/>
</dbReference>